<dbReference type="RefSeq" id="WP_377248891.1">
    <property type="nucleotide sequence ID" value="NZ_JBHLUH010000012.1"/>
</dbReference>
<protein>
    <submittedName>
        <fullName evidence="3">2-phospho-L-lactate transferase</fullName>
        <ecNumber evidence="3">2.7.8.28</ecNumber>
    </submittedName>
</protein>
<keyword evidence="4" id="KW-1185">Reference proteome</keyword>
<keyword evidence="2" id="KW-0460">Magnesium</keyword>
<dbReference type="InterPro" id="IPR010115">
    <property type="entry name" value="FbiA/CofD"/>
</dbReference>
<dbReference type="Proteomes" id="UP001589867">
    <property type="component" value="Unassembled WGS sequence"/>
</dbReference>
<dbReference type="InterPro" id="IPR002882">
    <property type="entry name" value="CofD"/>
</dbReference>
<proteinExistence type="inferred from homology"/>
<dbReference type="Pfam" id="PF01933">
    <property type="entry name" value="CofD"/>
    <property type="match status" value="1"/>
</dbReference>
<accession>A0ABV6M0D8</accession>
<dbReference type="PANTHER" id="PTHR43007">
    <property type="entry name" value="2-PHOSPHO-L-LACTATE TRANSFERASE"/>
    <property type="match status" value="1"/>
</dbReference>
<dbReference type="NCBIfam" id="TIGR01819">
    <property type="entry name" value="F420_cofD"/>
    <property type="match status" value="1"/>
</dbReference>
<sequence length="325" mass="33967">MRIVVLAGGIGGARFLVGVRAYAREVGAEVTAVVNVGDDASMHGLRICPDLDSVMYTLGNGADPERGWGRVGETWTVKGELAAYGAEPTWFGLGDKDIATHLVRSTMLTAGYPLSAVTEALCDRWQPGVRLLPASDDRLETHAVVQLDGEQKAIHFQEWWVRHRGELPTERFVFVGAESAKPAPGVLDALAAADVVLVAPSNPVVSIAPILAVPGLREAVAAASAPVIGFSPIIGGAPVRGMADKCLAIVGAECTAAGVGRLYGPDLLDGWLVDTTDEGADVPGVEVRAIPLWMTDERATAAMVGAAMELDLAASRPPAPKRGQP</sequence>
<dbReference type="EC" id="2.7.8.28" evidence="3"/>
<dbReference type="Gene3D" id="3.40.50.10680">
    <property type="entry name" value="CofD-like domains"/>
    <property type="match status" value="1"/>
</dbReference>
<evidence type="ECO:0000256" key="1">
    <source>
        <dbReference type="ARBA" id="ARBA00022679"/>
    </source>
</evidence>
<dbReference type="EMBL" id="JBHLUH010000012">
    <property type="protein sequence ID" value="MFC0527964.1"/>
    <property type="molecule type" value="Genomic_DNA"/>
</dbReference>
<reference evidence="3 4" key="1">
    <citation type="submission" date="2024-09" db="EMBL/GenBank/DDBJ databases">
        <authorList>
            <person name="Sun Q."/>
            <person name="Mori K."/>
        </authorList>
    </citation>
    <scope>NUCLEOTIDE SEQUENCE [LARGE SCALE GENOMIC DNA]</scope>
    <source>
        <strain evidence="3 4">TBRC 3947</strain>
    </source>
</reference>
<dbReference type="Gene3D" id="1.10.8.240">
    <property type="entry name" value="CofD-like domain"/>
    <property type="match status" value="1"/>
</dbReference>
<name>A0ABV6M0D8_9ACTN</name>
<dbReference type="HAMAP" id="MF_01257">
    <property type="entry name" value="CofD"/>
    <property type="match status" value="1"/>
</dbReference>
<keyword evidence="1 3" id="KW-0808">Transferase</keyword>
<organism evidence="3 4">
    <name type="scientific">Phytohabitans kaempferiae</name>
    <dbReference type="NCBI Taxonomy" id="1620943"/>
    <lineage>
        <taxon>Bacteria</taxon>
        <taxon>Bacillati</taxon>
        <taxon>Actinomycetota</taxon>
        <taxon>Actinomycetes</taxon>
        <taxon>Micromonosporales</taxon>
        <taxon>Micromonosporaceae</taxon>
    </lineage>
</organism>
<evidence type="ECO:0000256" key="2">
    <source>
        <dbReference type="ARBA" id="ARBA00022842"/>
    </source>
</evidence>
<dbReference type="CDD" id="cd07186">
    <property type="entry name" value="CofD_like"/>
    <property type="match status" value="1"/>
</dbReference>
<comment type="caution">
    <text evidence="3">The sequence shown here is derived from an EMBL/GenBank/DDBJ whole genome shotgun (WGS) entry which is preliminary data.</text>
</comment>
<dbReference type="SUPFAM" id="SSF142338">
    <property type="entry name" value="CofD-like"/>
    <property type="match status" value="1"/>
</dbReference>
<evidence type="ECO:0000313" key="3">
    <source>
        <dbReference type="EMBL" id="MFC0527964.1"/>
    </source>
</evidence>
<dbReference type="PANTHER" id="PTHR43007:SF1">
    <property type="entry name" value="2-PHOSPHO-L-LACTATE TRANSFERASE"/>
    <property type="match status" value="1"/>
</dbReference>
<dbReference type="GO" id="GO:0043743">
    <property type="term" value="F:LPPG:FO 2-phospho-L-lactate transferase activity"/>
    <property type="evidence" value="ECO:0007669"/>
    <property type="project" value="UniProtKB-EC"/>
</dbReference>
<evidence type="ECO:0000313" key="4">
    <source>
        <dbReference type="Proteomes" id="UP001589867"/>
    </source>
</evidence>
<dbReference type="InterPro" id="IPR038136">
    <property type="entry name" value="CofD-like_dom_sf"/>
</dbReference>
<gene>
    <name evidence="3" type="primary">cofD</name>
    <name evidence="3" type="ORF">ACFFIA_09850</name>
</gene>